<dbReference type="EMBL" id="BAAAKV010000032">
    <property type="protein sequence ID" value="GAA1176479.1"/>
    <property type="molecule type" value="Genomic_DNA"/>
</dbReference>
<dbReference type="Proteomes" id="UP001501371">
    <property type="component" value="Unassembled WGS sequence"/>
</dbReference>
<accession>A0ABP4FJ93</accession>
<sequence length="379" mass="39053">MRVCAPPDDECAESLAGVGVPLVPVGESARSLMHGETPPSAADLARRRVEMVAEQFETVAAAAEGCDALVAAGLMQVAARSVAEKRRIRYAYVSYQPVGLPSPHHPPPPRPGWSPPPEGADNQVLWAQDALGVNELFAPALNTHRASIGLPAVDDVRGHVFTGHPWLAADPVLGPWQETAGLDVVQTGAWVRQDTRPLPDELEAFLDAGDPPVYVGFGSMRAPEDIARVAVEAIRARGRRALVARGWADLAPADDGDDCFAVGEVNQQALFGRVAAVVHHGGAGTTTTAARAGAPQVVVPQMVDQPYWAGRVAGLGIGAAHDGPTPTVGSLSAALGVALAPGTRARAAEVAGTVRTDGAAAAARLLLDAVGRGGPPVSV</sequence>
<dbReference type="PANTHER" id="PTHR48050:SF13">
    <property type="entry name" value="STEROL 3-BETA-GLUCOSYLTRANSFERASE UGT80A2"/>
    <property type="match status" value="1"/>
</dbReference>
<organism evidence="4 5">
    <name type="scientific">Streptomyces hebeiensis</name>
    <dbReference type="NCBI Taxonomy" id="229486"/>
    <lineage>
        <taxon>Bacteria</taxon>
        <taxon>Bacillati</taxon>
        <taxon>Actinomycetota</taxon>
        <taxon>Actinomycetes</taxon>
        <taxon>Kitasatosporales</taxon>
        <taxon>Streptomycetaceae</taxon>
        <taxon>Streptomyces</taxon>
    </lineage>
</organism>
<protein>
    <submittedName>
        <fullName evidence="4">Glycosyltransferase</fullName>
    </submittedName>
</protein>
<feature type="compositionally biased region" description="Pro residues" evidence="2">
    <location>
        <begin position="103"/>
        <end position="118"/>
    </location>
</feature>
<dbReference type="CDD" id="cd03784">
    <property type="entry name" value="GT1_Gtf-like"/>
    <property type="match status" value="1"/>
</dbReference>
<dbReference type="InterPro" id="IPR050426">
    <property type="entry name" value="Glycosyltransferase_28"/>
</dbReference>
<comment type="caution">
    <text evidence="4">The sequence shown here is derived from an EMBL/GenBank/DDBJ whole genome shotgun (WGS) entry which is preliminary data.</text>
</comment>
<evidence type="ECO:0000259" key="3">
    <source>
        <dbReference type="Pfam" id="PF06722"/>
    </source>
</evidence>
<evidence type="ECO:0000313" key="4">
    <source>
        <dbReference type="EMBL" id="GAA1176479.1"/>
    </source>
</evidence>
<evidence type="ECO:0000256" key="1">
    <source>
        <dbReference type="ARBA" id="ARBA00022679"/>
    </source>
</evidence>
<dbReference type="Gene3D" id="3.40.50.2000">
    <property type="entry name" value="Glycogen Phosphorylase B"/>
    <property type="match status" value="2"/>
</dbReference>
<evidence type="ECO:0000256" key="2">
    <source>
        <dbReference type="SAM" id="MobiDB-lite"/>
    </source>
</evidence>
<dbReference type="InterPro" id="IPR002213">
    <property type="entry name" value="UDP_glucos_trans"/>
</dbReference>
<gene>
    <name evidence="4" type="ORF">GCM10009654_37080</name>
</gene>
<proteinExistence type="predicted"/>
<feature type="domain" description="Erythromycin biosynthesis protein CIII-like C-terminal" evidence="3">
    <location>
        <begin position="262"/>
        <end position="351"/>
    </location>
</feature>
<reference evidence="5" key="1">
    <citation type="journal article" date="2019" name="Int. J. Syst. Evol. Microbiol.">
        <title>The Global Catalogue of Microorganisms (GCM) 10K type strain sequencing project: providing services to taxonomists for standard genome sequencing and annotation.</title>
        <authorList>
            <consortium name="The Broad Institute Genomics Platform"/>
            <consortium name="The Broad Institute Genome Sequencing Center for Infectious Disease"/>
            <person name="Wu L."/>
            <person name="Ma J."/>
        </authorList>
    </citation>
    <scope>NUCLEOTIDE SEQUENCE [LARGE SCALE GENOMIC DNA]</scope>
    <source>
        <strain evidence="5">JCM 12696</strain>
    </source>
</reference>
<dbReference type="InterPro" id="IPR010610">
    <property type="entry name" value="EryCIII-like_C"/>
</dbReference>
<dbReference type="Pfam" id="PF06722">
    <property type="entry name" value="EryCIII-like_C"/>
    <property type="match status" value="1"/>
</dbReference>
<keyword evidence="5" id="KW-1185">Reference proteome</keyword>
<name>A0ABP4FJ93_9ACTN</name>
<feature type="region of interest" description="Disordered" evidence="2">
    <location>
        <begin position="99"/>
        <end position="118"/>
    </location>
</feature>
<keyword evidence="1" id="KW-0808">Transferase</keyword>
<dbReference type="SUPFAM" id="SSF53756">
    <property type="entry name" value="UDP-Glycosyltransferase/glycogen phosphorylase"/>
    <property type="match status" value="1"/>
</dbReference>
<evidence type="ECO:0000313" key="5">
    <source>
        <dbReference type="Proteomes" id="UP001501371"/>
    </source>
</evidence>
<dbReference type="PANTHER" id="PTHR48050">
    <property type="entry name" value="STEROL 3-BETA-GLUCOSYLTRANSFERASE"/>
    <property type="match status" value="1"/>
</dbReference>